<protein>
    <recommendedName>
        <fullName evidence="9">7-cyano-7-deazaguanine synthase</fullName>
        <ecNumber evidence="9">6.3.4.20</ecNumber>
    </recommendedName>
</protein>
<dbReference type="PANTHER" id="PTHR42914:SF1">
    <property type="entry name" value="7-CYANO-7-DEAZAGUANINE SYNTHASE"/>
    <property type="match status" value="1"/>
</dbReference>
<keyword evidence="6" id="KW-0862">Zinc</keyword>
<dbReference type="GO" id="GO:0008616">
    <property type="term" value="P:tRNA queuosine(34) biosynthetic process"/>
    <property type="evidence" value="ECO:0007669"/>
    <property type="project" value="UniProtKB-KW"/>
</dbReference>
<evidence type="ECO:0000256" key="3">
    <source>
        <dbReference type="ARBA" id="ARBA00022723"/>
    </source>
</evidence>
<dbReference type="RefSeq" id="WP_111472723.1">
    <property type="nucleotide sequence ID" value="NZ_QLIX01000043.1"/>
</dbReference>
<comment type="pathway">
    <text evidence="1">Purine metabolism; 7-cyano-7-deazaguanine biosynthesis.</text>
</comment>
<evidence type="ECO:0000313" key="12">
    <source>
        <dbReference type="Proteomes" id="UP000249065"/>
    </source>
</evidence>
<evidence type="ECO:0000256" key="1">
    <source>
        <dbReference type="ARBA" id="ARBA00005061"/>
    </source>
</evidence>
<dbReference type="AlphaFoldDB" id="A0A327LV08"/>
<dbReference type="SUPFAM" id="SSF52402">
    <property type="entry name" value="Adenine nucleotide alpha hydrolases-like"/>
    <property type="match status" value="1"/>
</dbReference>
<keyword evidence="12" id="KW-1185">Reference proteome</keyword>
<dbReference type="GO" id="GO:0046872">
    <property type="term" value="F:metal ion binding"/>
    <property type="evidence" value="ECO:0007669"/>
    <property type="project" value="UniProtKB-KW"/>
</dbReference>
<dbReference type="Gene3D" id="3.40.50.620">
    <property type="entry name" value="HUPs"/>
    <property type="match status" value="1"/>
</dbReference>
<keyword evidence="5" id="KW-0671">Queuosine biosynthesis</keyword>
<dbReference type="Pfam" id="PF06508">
    <property type="entry name" value="QueC"/>
    <property type="match status" value="1"/>
</dbReference>
<organism evidence="11 12">
    <name type="scientific">Roseicella frigidaeris</name>
    <dbReference type="NCBI Taxonomy" id="2230885"/>
    <lineage>
        <taxon>Bacteria</taxon>
        <taxon>Pseudomonadati</taxon>
        <taxon>Pseudomonadota</taxon>
        <taxon>Alphaproteobacteria</taxon>
        <taxon>Acetobacterales</taxon>
        <taxon>Roseomonadaceae</taxon>
        <taxon>Roseicella</taxon>
    </lineage>
</organism>
<evidence type="ECO:0000256" key="7">
    <source>
        <dbReference type="ARBA" id="ARBA00022840"/>
    </source>
</evidence>
<dbReference type="GO" id="GO:0005524">
    <property type="term" value="F:ATP binding"/>
    <property type="evidence" value="ECO:0007669"/>
    <property type="project" value="UniProtKB-KW"/>
</dbReference>
<dbReference type="Proteomes" id="UP000249065">
    <property type="component" value="Unassembled WGS sequence"/>
</dbReference>
<dbReference type="OrthoDB" id="1426978at2"/>
<reference evidence="12" key="1">
    <citation type="submission" date="2018-06" db="EMBL/GenBank/DDBJ databases">
        <authorList>
            <person name="Khan S.A."/>
        </authorList>
    </citation>
    <scope>NUCLEOTIDE SEQUENCE [LARGE SCALE GENOMIC DNA]</scope>
    <source>
        <strain evidence="12">DB-1506</strain>
    </source>
</reference>
<sequence>MSTALLLSGGMDSVAIAWWRRPEIAVTIDYGQRAAAAEVRAAAAVCAELGIEHLVQRVDLAALGSGDMAGRPRLAEAPVPEWWPFRNQMLVTLAAMAVIPRGARRLLIGCLATDGAHADGRAAFVEAMDGLLAMQEGGMRLEAPAIGLTAVELIRASGVPPETLAWAHSCHVAEHACGMCRGCQKHYETLEALGHAPY</sequence>
<keyword evidence="4" id="KW-0547">Nucleotide-binding</keyword>
<dbReference type="EC" id="6.3.4.20" evidence="9"/>
<evidence type="ECO:0000256" key="4">
    <source>
        <dbReference type="ARBA" id="ARBA00022741"/>
    </source>
</evidence>
<comment type="catalytic activity">
    <reaction evidence="10">
        <text>7-carboxy-7-carbaguanine + NH4(+) + 2 ATP = 7-cyano-7-carbaguanine + 2 AMP + 2 diphosphate + 2 H(+)</text>
        <dbReference type="Rhea" id="RHEA:27982"/>
        <dbReference type="ChEBI" id="CHEBI:15378"/>
        <dbReference type="ChEBI" id="CHEBI:28938"/>
        <dbReference type="ChEBI" id="CHEBI:30616"/>
        <dbReference type="ChEBI" id="CHEBI:33019"/>
        <dbReference type="ChEBI" id="CHEBI:45075"/>
        <dbReference type="ChEBI" id="CHEBI:61036"/>
        <dbReference type="ChEBI" id="CHEBI:456215"/>
        <dbReference type="EC" id="6.3.4.20"/>
    </reaction>
</comment>
<evidence type="ECO:0000313" key="11">
    <source>
        <dbReference type="EMBL" id="RAI54650.1"/>
    </source>
</evidence>
<dbReference type="GO" id="GO:0016874">
    <property type="term" value="F:ligase activity"/>
    <property type="evidence" value="ECO:0007669"/>
    <property type="project" value="UniProtKB-KW"/>
</dbReference>
<keyword evidence="3" id="KW-0479">Metal-binding</keyword>
<evidence type="ECO:0000256" key="5">
    <source>
        <dbReference type="ARBA" id="ARBA00022785"/>
    </source>
</evidence>
<keyword evidence="2" id="KW-0436">Ligase</keyword>
<comment type="similarity">
    <text evidence="8">Belongs to the QueC family.</text>
</comment>
<dbReference type="InterPro" id="IPR018317">
    <property type="entry name" value="QueC"/>
</dbReference>
<comment type="caution">
    <text evidence="11">The sequence shown here is derived from an EMBL/GenBank/DDBJ whole genome shotgun (WGS) entry which is preliminary data.</text>
</comment>
<name>A0A327LV08_9PROT</name>
<dbReference type="InterPro" id="IPR014729">
    <property type="entry name" value="Rossmann-like_a/b/a_fold"/>
</dbReference>
<keyword evidence="7" id="KW-0067">ATP-binding</keyword>
<evidence type="ECO:0000256" key="2">
    <source>
        <dbReference type="ARBA" id="ARBA00022598"/>
    </source>
</evidence>
<evidence type="ECO:0000256" key="6">
    <source>
        <dbReference type="ARBA" id="ARBA00022833"/>
    </source>
</evidence>
<dbReference type="PANTHER" id="PTHR42914">
    <property type="entry name" value="7-CYANO-7-DEAZAGUANINE SYNTHASE"/>
    <property type="match status" value="1"/>
</dbReference>
<evidence type="ECO:0000256" key="8">
    <source>
        <dbReference type="ARBA" id="ARBA00037993"/>
    </source>
</evidence>
<accession>A0A327LV08</accession>
<gene>
    <name evidence="11" type="ORF">DOO78_25580</name>
</gene>
<proteinExistence type="inferred from homology"/>
<dbReference type="EMBL" id="QLIX01000043">
    <property type="protein sequence ID" value="RAI54650.1"/>
    <property type="molecule type" value="Genomic_DNA"/>
</dbReference>
<evidence type="ECO:0000256" key="9">
    <source>
        <dbReference type="ARBA" id="ARBA00039149"/>
    </source>
</evidence>
<evidence type="ECO:0000256" key="10">
    <source>
        <dbReference type="ARBA" id="ARBA00047890"/>
    </source>
</evidence>